<evidence type="ECO:0000256" key="4">
    <source>
        <dbReference type="ARBA" id="ARBA00022679"/>
    </source>
</evidence>
<dbReference type="GO" id="GO:0006227">
    <property type="term" value="P:dUDP biosynthetic process"/>
    <property type="evidence" value="ECO:0007669"/>
    <property type="project" value="TreeGrafter"/>
</dbReference>
<evidence type="ECO:0000256" key="5">
    <source>
        <dbReference type="ARBA" id="ARBA00022727"/>
    </source>
</evidence>
<evidence type="ECO:0000256" key="7">
    <source>
        <dbReference type="ARBA" id="ARBA00022777"/>
    </source>
</evidence>
<dbReference type="InterPro" id="IPR018095">
    <property type="entry name" value="Thymidylate_kin_CS"/>
</dbReference>
<accession>U5D9C4</accession>
<dbReference type="PANTHER" id="PTHR10344:SF4">
    <property type="entry name" value="UMP-CMP KINASE 2, MITOCHONDRIAL"/>
    <property type="match status" value="1"/>
</dbReference>
<feature type="domain" description="Thymidylate kinase-like" evidence="12">
    <location>
        <begin position="13"/>
        <end position="206"/>
    </location>
</feature>
<dbReference type="InterPro" id="IPR039430">
    <property type="entry name" value="Thymidylate_kin-like_dom"/>
</dbReference>
<dbReference type="GO" id="GO:0005829">
    <property type="term" value="C:cytosol"/>
    <property type="evidence" value="ECO:0007669"/>
    <property type="project" value="TreeGrafter"/>
</dbReference>
<protein>
    <recommendedName>
        <fullName evidence="3 11">Thymidylate kinase</fullName>
        <ecNumber evidence="2 11">2.7.4.9</ecNumber>
    </recommendedName>
    <alternativeName>
        <fullName evidence="11">dTMP kinase</fullName>
    </alternativeName>
</protein>
<dbReference type="GO" id="GO:0005524">
    <property type="term" value="F:ATP binding"/>
    <property type="evidence" value="ECO:0007669"/>
    <property type="project" value="UniProtKB-UniRule"/>
</dbReference>
<dbReference type="NCBIfam" id="TIGR00041">
    <property type="entry name" value="DTMP_kinase"/>
    <property type="match status" value="1"/>
</dbReference>
<dbReference type="PANTHER" id="PTHR10344">
    <property type="entry name" value="THYMIDYLATE KINASE"/>
    <property type="match status" value="1"/>
</dbReference>
<evidence type="ECO:0000256" key="2">
    <source>
        <dbReference type="ARBA" id="ARBA00012980"/>
    </source>
</evidence>
<dbReference type="GO" id="GO:0006235">
    <property type="term" value="P:dTTP biosynthetic process"/>
    <property type="evidence" value="ECO:0007669"/>
    <property type="project" value="UniProtKB-UniRule"/>
</dbReference>
<comment type="similarity">
    <text evidence="1 11">Belongs to the thymidylate kinase family.</text>
</comment>
<gene>
    <name evidence="11" type="primary">tmk</name>
    <name evidence="13" type="ORF">KR51_00022510</name>
</gene>
<sequence>METGDRRGTFIVFEGTEGGGKSTQLQLARDWLERSRLLDNSDIVVTREPGGTALGRALRQLILTDGDTAPHDRAELLLYAADRAQHVATAILPALERGATVLCDRFTGSTIAYQGYGRGLDLDTIDTLNRIATVGLRADLTLWLDVSLEVGRERARARSSPDRMERNQQDFYARVRQGYAHFAATDPERVVRVDANGGIDDVHARIRAILSDRLARRPL</sequence>
<evidence type="ECO:0000313" key="13">
    <source>
        <dbReference type="EMBL" id="ERN41188.1"/>
    </source>
</evidence>
<keyword evidence="6 11" id="KW-0547">Nucleotide-binding</keyword>
<comment type="function">
    <text evidence="10 11">Phosphorylation of dTMP to form dTDP in both de novo and salvage pathways of dTTP synthesis.</text>
</comment>
<name>U5D9C4_9CHRO</name>
<dbReference type="EMBL" id="ASSJ01000053">
    <property type="protein sequence ID" value="ERN41188.1"/>
    <property type="molecule type" value="Genomic_DNA"/>
</dbReference>
<feature type="binding site" evidence="11">
    <location>
        <begin position="15"/>
        <end position="22"/>
    </location>
    <ligand>
        <name>ATP</name>
        <dbReference type="ChEBI" id="CHEBI:30616"/>
    </ligand>
</feature>
<dbReference type="InterPro" id="IPR018094">
    <property type="entry name" value="Thymidylate_kinase"/>
</dbReference>
<dbReference type="STRING" id="582515.KR51_00022510"/>
<comment type="catalytic activity">
    <reaction evidence="9 11">
        <text>dTMP + ATP = dTDP + ADP</text>
        <dbReference type="Rhea" id="RHEA:13517"/>
        <dbReference type="ChEBI" id="CHEBI:30616"/>
        <dbReference type="ChEBI" id="CHEBI:58369"/>
        <dbReference type="ChEBI" id="CHEBI:63528"/>
        <dbReference type="ChEBI" id="CHEBI:456216"/>
        <dbReference type="EC" id="2.7.4.9"/>
    </reaction>
</comment>
<reference evidence="13 14" key="1">
    <citation type="submission" date="2013-05" db="EMBL/GenBank/DDBJ databases">
        <title>Draft genome sequence of Rubidibacter lacunae KORDI 51-2.</title>
        <authorList>
            <person name="Choi D.H."/>
            <person name="Noh J.H."/>
            <person name="Kwon K.-K."/>
            <person name="Lee J.-H."/>
            <person name="Ryu J.-Y."/>
        </authorList>
    </citation>
    <scope>NUCLEOTIDE SEQUENCE [LARGE SCALE GENOMIC DNA]</scope>
    <source>
        <strain evidence="13 14">KORDI 51-2</strain>
    </source>
</reference>
<dbReference type="AlphaFoldDB" id="U5D9C4"/>
<comment type="caution">
    <text evidence="13">The sequence shown here is derived from an EMBL/GenBank/DDBJ whole genome shotgun (WGS) entry which is preliminary data.</text>
</comment>
<evidence type="ECO:0000256" key="8">
    <source>
        <dbReference type="ARBA" id="ARBA00022840"/>
    </source>
</evidence>
<dbReference type="FunCoup" id="U5D9C4">
    <property type="interactions" value="318"/>
</dbReference>
<dbReference type="FunFam" id="3.40.50.300:FF:000225">
    <property type="entry name" value="Thymidylate kinase"/>
    <property type="match status" value="1"/>
</dbReference>
<dbReference type="PROSITE" id="PS01331">
    <property type="entry name" value="THYMIDYLATE_KINASE"/>
    <property type="match status" value="1"/>
</dbReference>
<evidence type="ECO:0000256" key="11">
    <source>
        <dbReference type="HAMAP-Rule" id="MF_00165"/>
    </source>
</evidence>
<evidence type="ECO:0000256" key="1">
    <source>
        <dbReference type="ARBA" id="ARBA00009776"/>
    </source>
</evidence>
<organism evidence="13 14">
    <name type="scientific">Rubidibacter lacunae KORDI 51-2</name>
    <dbReference type="NCBI Taxonomy" id="582515"/>
    <lineage>
        <taxon>Bacteria</taxon>
        <taxon>Bacillati</taxon>
        <taxon>Cyanobacteriota</taxon>
        <taxon>Cyanophyceae</taxon>
        <taxon>Oscillatoriophycideae</taxon>
        <taxon>Chroococcales</taxon>
        <taxon>Aphanothecaceae</taxon>
        <taxon>Rubidibacter</taxon>
    </lineage>
</organism>
<dbReference type="RefSeq" id="WP_022607392.1">
    <property type="nucleotide sequence ID" value="NZ_ASSJ01000053.1"/>
</dbReference>
<evidence type="ECO:0000313" key="14">
    <source>
        <dbReference type="Proteomes" id="UP000016960"/>
    </source>
</evidence>
<evidence type="ECO:0000256" key="10">
    <source>
        <dbReference type="ARBA" id="ARBA00057735"/>
    </source>
</evidence>
<evidence type="ECO:0000256" key="9">
    <source>
        <dbReference type="ARBA" id="ARBA00048743"/>
    </source>
</evidence>
<dbReference type="Gene3D" id="3.40.50.300">
    <property type="entry name" value="P-loop containing nucleotide triphosphate hydrolases"/>
    <property type="match status" value="1"/>
</dbReference>
<dbReference type="PATRIC" id="fig|582515.4.peg.2533"/>
<evidence type="ECO:0000256" key="6">
    <source>
        <dbReference type="ARBA" id="ARBA00022741"/>
    </source>
</evidence>
<dbReference type="InParanoid" id="U5D9C4"/>
<keyword evidence="7 11" id="KW-0418">Kinase</keyword>
<dbReference type="InterPro" id="IPR027417">
    <property type="entry name" value="P-loop_NTPase"/>
</dbReference>
<dbReference type="EC" id="2.7.4.9" evidence="2 11"/>
<dbReference type="OrthoDB" id="9774907at2"/>
<dbReference type="Pfam" id="PF02223">
    <property type="entry name" value="Thymidylate_kin"/>
    <property type="match status" value="1"/>
</dbReference>
<dbReference type="GO" id="GO:0004798">
    <property type="term" value="F:dTMP kinase activity"/>
    <property type="evidence" value="ECO:0007669"/>
    <property type="project" value="UniProtKB-UniRule"/>
</dbReference>
<dbReference type="GO" id="GO:0006233">
    <property type="term" value="P:dTDP biosynthetic process"/>
    <property type="evidence" value="ECO:0007669"/>
    <property type="project" value="InterPro"/>
</dbReference>
<dbReference type="CDD" id="cd01672">
    <property type="entry name" value="TMPK"/>
    <property type="match status" value="1"/>
</dbReference>
<keyword evidence="5 11" id="KW-0545">Nucleotide biosynthesis</keyword>
<evidence type="ECO:0000256" key="3">
    <source>
        <dbReference type="ARBA" id="ARBA00017144"/>
    </source>
</evidence>
<keyword evidence="8 11" id="KW-0067">ATP-binding</keyword>
<keyword evidence="4 11" id="KW-0808">Transferase</keyword>
<dbReference type="Proteomes" id="UP000016960">
    <property type="component" value="Unassembled WGS sequence"/>
</dbReference>
<dbReference type="HAMAP" id="MF_00165">
    <property type="entry name" value="Thymidylate_kinase"/>
    <property type="match status" value="1"/>
</dbReference>
<dbReference type="SUPFAM" id="SSF52540">
    <property type="entry name" value="P-loop containing nucleoside triphosphate hydrolases"/>
    <property type="match status" value="1"/>
</dbReference>
<keyword evidence="14" id="KW-1185">Reference proteome</keyword>
<dbReference type="eggNOG" id="COG0125">
    <property type="taxonomic scope" value="Bacteria"/>
</dbReference>
<evidence type="ECO:0000259" key="12">
    <source>
        <dbReference type="Pfam" id="PF02223"/>
    </source>
</evidence>
<proteinExistence type="inferred from homology"/>